<protein>
    <recommendedName>
        <fullName evidence="1">DUF8091 domain-containing protein</fullName>
    </recommendedName>
</protein>
<accession>A0A955LKD9</accession>
<reference evidence="2" key="1">
    <citation type="submission" date="2020-04" db="EMBL/GenBank/DDBJ databases">
        <authorList>
            <person name="Zhang T."/>
        </authorList>
    </citation>
    <scope>NUCLEOTIDE SEQUENCE</scope>
    <source>
        <strain evidence="2">HKST-UBA03</strain>
    </source>
</reference>
<dbReference type="EMBL" id="JAGQKZ010000011">
    <property type="protein sequence ID" value="MCA9391951.1"/>
    <property type="molecule type" value="Genomic_DNA"/>
</dbReference>
<name>A0A955LKD9_UNCKA</name>
<feature type="domain" description="DUF8091" evidence="1">
    <location>
        <begin position="11"/>
        <end position="163"/>
    </location>
</feature>
<dbReference type="AlphaFoldDB" id="A0A955LKD9"/>
<sequence length="224" mass="25873">MNVIGTLNENSLHDQIKSIYATGKAHTEVPLEGYHIDVIKGKRLIEIQTRSFTSIKKKLAKLLETHKVTLVYPLIVEKTIIVYDKKQKMITSKRRSPKKANIFNIFDELVYIPHLINHKNLTFDVIHVKVNEIRISDGKGSWRRKGVSLVDKELTEVVGHTIFRKPTDFLSLLPKKLPKEFSTKDLKKGGIKQRQIYEITYVFKNAGLIELVRKEGNLQIFKIN</sequence>
<evidence type="ECO:0000313" key="2">
    <source>
        <dbReference type="EMBL" id="MCA9391951.1"/>
    </source>
</evidence>
<dbReference type="Pfam" id="PF26351">
    <property type="entry name" value="DUF8091"/>
    <property type="match status" value="1"/>
</dbReference>
<evidence type="ECO:0000313" key="3">
    <source>
        <dbReference type="Proteomes" id="UP000751518"/>
    </source>
</evidence>
<reference evidence="2" key="2">
    <citation type="journal article" date="2021" name="Microbiome">
        <title>Successional dynamics and alternative stable states in a saline activated sludge microbial community over 9 years.</title>
        <authorList>
            <person name="Wang Y."/>
            <person name="Ye J."/>
            <person name="Ju F."/>
            <person name="Liu L."/>
            <person name="Boyd J.A."/>
            <person name="Deng Y."/>
            <person name="Parks D.H."/>
            <person name="Jiang X."/>
            <person name="Yin X."/>
            <person name="Woodcroft B.J."/>
            <person name="Tyson G.W."/>
            <person name="Hugenholtz P."/>
            <person name="Polz M.F."/>
            <person name="Zhang T."/>
        </authorList>
    </citation>
    <scope>NUCLEOTIDE SEQUENCE</scope>
    <source>
        <strain evidence="2">HKST-UBA03</strain>
    </source>
</reference>
<organism evidence="2 3">
    <name type="scientific">candidate division WWE3 bacterium</name>
    <dbReference type="NCBI Taxonomy" id="2053526"/>
    <lineage>
        <taxon>Bacteria</taxon>
        <taxon>Katanobacteria</taxon>
    </lineage>
</organism>
<dbReference type="InterPro" id="IPR058404">
    <property type="entry name" value="DUF8091"/>
</dbReference>
<comment type="caution">
    <text evidence="2">The sequence shown here is derived from an EMBL/GenBank/DDBJ whole genome shotgun (WGS) entry which is preliminary data.</text>
</comment>
<gene>
    <name evidence="2" type="ORF">KC614_01975</name>
</gene>
<proteinExistence type="predicted"/>
<dbReference type="Proteomes" id="UP000751518">
    <property type="component" value="Unassembled WGS sequence"/>
</dbReference>
<evidence type="ECO:0000259" key="1">
    <source>
        <dbReference type="Pfam" id="PF26351"/>
    </source>
</evidence>